<evidence type="ECO:0000259" key="2">
    <source>
        <dbReference type="SMART" id="SM00014"/>
    </source>
</evidence>
<keyword evidence="4" id="KW-1185">Reference proteome</keyword>
<feature type="transmembrane region" description="Helical" evidence="1">
    <location>
        <begin position="54"/>
        <end position="71"/>
    </location>
</feature>
<dbReference type="InterPro" id="IPR036938">
    <property type="entry name" value="PAP2/HPO_sf"/>
</dbReference>
<dbReference type="Gene3D" id="1.20.144.10">
    <property type="entry name" value="Phosphatidic acid phosphatase type 2/haloperoxidase"/>
    <property type="match status" value="1"/>
</dbReference>
<dbReference type="EMBL" id="AP026867">
    <property type="protein sequence ID" value="BDS12693.1"/>
    <property type="molecule type" value="Genomic_DNA"/>
</dbReference>
<feature type="transmembrane region" description="Helical" evidence="1">
    <location>
        <begin position="136"/>
        <end position="156"/>
    </location>
</feature>
<dbReference type="PANTHER" id="PTHR14969">
    <property type="entry name" value="SPHINGOSINE-1-PHOSPHATE PHOSPHOHYDROLASE"/>
    <property type="match status" value="1"/>
</dbReference>
<dbReference type="KEGG" id="aup:AsAng_0034170"/>
<protein>
    <submittedName>
        <fullName evidence="3">Phosphatase PAP2 family protein</fullName>
    </submittedName>
</protein>
<accession>A0A915YGT6</accession>
<dbReference type="Pfam" id="PF01569">
    <property type="entry name" value="PAP2"/>
    <property type="match status" value="1"/>
</dbReference>
<reference evidence="3" key="1">
    <citation type="submission" date="2022-09" db="EMBL/GenBank/DDBJ databases">
        <title>Aureispira anguillicida sp. nov., isolated from Leptocephalus of Japanese eel Anguilla japonica.</title>
        <authorList>
            <person name="Yuasa K."/>
            <person name="Mekata T."/>
            <person name="Ikunari K."/>
        </authorList>
    </citation>
    <scope>NUCLEOTIDE SEQUENCE</scope>
    <source>
        <strain evidence="3">EL160426</strain>
    </source>
</reference>
<dbReference type="SMART" id="SM00014">
    <property type="entry name" value="acidPPc"/>
    <property type="match status" value="1"/>
</dbReference>
<gene>
    <name evidence="3" type="ORF">AsAng_0034170</name>
</gene>
<dbReference type="Proteomes" id="UP001060919">
    <property type="component" value="Chromosome"/>
</dbReference>
<keyword evidence="1" id="KW-0812">Transmembrane</keyword>
<dbReference type="CDD" id="cd03395">
    <property type="entry name" value="PAP2_like_4"/>
    <property type="match status" value="1"/>
</dbReference>
<evidence type="ECO:0000313" key="4">
    <source>
        <dbReference type="Proteomes" id="UP001060919"/>
    </source>
</evidence>
<keyword evidence="1" id="KW-0472">Membrane</keyword>
<dbReference type="RefSeq" id="WP_264788053.1">
    <property type="nucleotide sequence ID" value="NZ_AP026867.1"/>
</dbReference>
<name>A0A915YGT6_9BACT</name>
<keyword evidence="1" id="KW-1133">Transmembrane helix</keyword>
<feature type="domain" description="Phosphatidic acid phosphatase type 2/haloperoxidase" evidence="2">
    <location>
        <begin position="61"/>
        <end position="177"/>
    </location>
</feature>
<dbReference type="PANTHER" id="PTHR14969:SF13">
    <property type="entry name" value="AT30094P"/>
    <property type="match status" value="1"/>
</dbReference>
<evidence type="ECO:0000256" key="1">
    <source>
        <dbReference type="SAM" id="Phobius"/>
    </source>
</evidence>
<feature type="transmembrane region" description="Helical" evidence="1">
    <location>
        <begin position="162"/>
        <end position="185"/>
    </location>
</feature>
<dbReference type="SUPFAM" id="SSF48317">
    <property type="entry name" value="Acid phosphatase/Vanadium-dependent haloperoxidase"/>
    <property type="match status" value="1"/>
</dbReference>
<sequence>MLEHLIEWDQAAFGLINGTWHNDFLDVILPYWRNKKTWIPLYALLLLIIGKDRGFKTVWVLIIIGLTIGLSDQVSSQWIKKTIERIRPCNDTNLGAVRELVPCGGGYSFTSSHATNHFAFAMQLFLLFRLNWQKRYFVLLFFWAGLIAYSQVYVGVHYPLDVTMGAILGCFLAWIVYWATAWLGIIKKIWS</sequence>
<proteinExistence type="predicted"/>
<dbReference type="AlphaFoldDB" id="A0A915YGT6"/>
<organism evidence="3 4">
    <name type="scientific">Aureispira anguillae</name>
    <dbReference type="NCBI Taxonomy" id="2864201"/>
    <lineage>
        <taxon>Bacteria</taxon>
        <taxon>Pseudomonadati</taxon>
        <taxon>Bacteroidota</taxon>
        <taxon>Saprospiria</taxon>
        <taxon>Saprospirales</taxon>
        <taxon>Saprospiraceae</taxon>
        <taxon>Aureispira</taxon>
    </lineage>
</organism>
<evidence type="ECO:0000313" key="3">
    <source>
        <dbReference type="EMBL" id="BDS12693.1"/>
    </source>
</evidence>
<dbReference type="InterPro" id="IPR000326">
    <property type="entry name" value="PAP2/HPO"/>
</dbReference>
<dbReference type="GO" id="GO:0042392">
    <property type="term" value="F:sphingosine-1-phosphate phosphatase activity"/>
    <property type="evidence" value="ECO:0007669"/>
    <property type="project" value="TreeGrafter"/>
</dbReference>